<gene>
    <name evidence="1" type="ORF">E6H00_04145</name>
</gene>
<accession>A0A537K6H4</accession>
<dbReference type="PANTHER" id="PTHR34599:SF1">
    <property type="entry name" value="PHOSPHATIDIC ACID PHOSPHATASE TYPE 2_HALOPEROXIDASE DOMAIN-CONTAINING PROTEIN"/>
    <property type="match status" value="1"/>
</dbReference>
<organism evidence="1 2">
    <name type="scientific">Candidatus Segetimicrobium genomatis</name>
    <dbReference type="NCBI Taxonomy" id="2569760"/>
    <lineage>
        <taxon>Bacteria</taxon>
        <taxon>Bacillati</taxon>
        <taxon>Candidatus Sysuimicrobiota</taxon>
        <taxon>Candidatus Sysuimicrobiia</taxon>
        <taxon>Candidatus Sysuimicrobiales</taxon>
        <taxon>Candidatus Segetimicrobiaceae</taxon>
        <taxon>Candidatus Segetimicrobium</taxon>
    </lineage>
</organism>
<dbReference type="Proteomes" id="UP000318509">
    <property type="component" value="Unassembled WGS sequence"/>
</dbReference>
<protein>
    <submittedName>
        <fullName evidence="1">Vanadium-dependent haloperoxidase</fullName>
    </submittedName>
</protein>
<dbReference type="GO" id="GO:0004601">
    <property type="term" value="F:peroxidase activity"/>
    <property type="evidence" value="ECO:0007669"/>
    <property type="project" value="UniProtKB-KW"/>
</dbReference>
<name>A0A537K6H4_9BACT</name>
<dbReference type="SUPFAM" id="SSF48317">
    <property type="entry name" value="Acid phosphatase/Vanadium-dependent haloperoxidase"/>
    <property type="match status" value="1"/>
</dbReference>
<proteinExistence type="predicted"/>
<reference evidence="1 2" key="1">
    <citation type="journal article" date="2019" name="Nat. Microbiol.">
        <title>Mediterranean grassland soil C-N compound turnover is dependent on rainfall and depth, and is mediated by genomically divergent microorganisms.</title>
        <authorList>
            <person name="Diamond S."/>
            <person name="Andeer P.F."/>
            <person name="Li Z."/>
            <person name="Crits-Christoph A."/>
            <person name="Burstein D."/>
            <person name="Anantharaman K."/>
            <person name="Lane K.R."/>
            <person name="Thomas B.C."/>
            <person name="Pan C."/>
            <person name="Northen T.R."/>
            <person name="Banfield J.F."/>
        </authorList>
    </citation>
    <scope>NUCLEOTIDE SEQUENCE [LARGE SCALE GENOMIC DNA]</scope>
    <source>
        <strain evidence="1">NP_3</strain>
    </source>
</reference>
<dbReference type="InterPro" id="IPR016119">
    <property type="entry name" value="Br/Cl_peroxidase_C"/>
</dbReference>
<comment type="caution">
    <text evidence="1">The sequence shown here is derived from an EMBL/GenBank/DDBJ whole genome shotgun (WGS) entry which is preliminary data.</text>
</comment>
<dbReference type="Gene3D" id="1.10.606.10">
    <property type="entry name" value="Vanadium-containing Chloroperoxidase, domain 2"/>
    <property type="match status" value="1"/>
</dbReference>
<dbReference type="InterPro" id="IPR052559">
    <property type="entry name" value="V-haloperoxidase"/>
</dbReference>
<dbReference type="CDD" id="cd03398">
    <property type="entry name" value="PAP2_haloperoxidase"/>
    <property type="match status" value="1"/>
</dbReference>
<evidence type="ECO:0000313" key="2">
    <source>
        <dbReference type="Proteomes" id="UP000318509"/>
    </source>
</evidence>
<sequence>MLSEPARADDGSPARAQESFQLRVQAAAAERAVPTPRQMNNGDETRYDNFIGNYSQGLPHNSIGEVDPHAYAALLTAVRSGKSSDFGAIPLGGNTKLANPQGGLAFSLEGTDGAQLTIPPSPQLASAERAGEMVEDYWMALARDVPFSQYGREPITAAAIAELNALSDFRGPRVNGQVTAASLFRGFTPGDLVGPYLSQFLLQPLVMGALSINQQYNTYLGGTDYLTDFPSWLRVHNGQGPFAANVISGTSYIKDGRDLGAWVHADFPYQAYLFAVQQMIGKVPFNAGNPYLASANQAGVQTFGPQHILGLLGELSNCALKVMWYQKWFVHRTLRPIEYGGLVHNTLAGAANYPLHRDVLNSSALARVFSKYGSFLLPAAYPEANPQHPSYAEGHGVIAGACVTALKAFFKEGFVMPSPVVASDDGLSLLPYTGADAGQMSAGGELNKLAHNIALGRDMAGVHWRSDAEQSLLLGEQVAISILADQRHSFNEPFSGFTFTKFDGTTITV</sequence>
<dbReference type="PANTHER" id="PTHR34599">
    <property type="entry name" value="PEROXIDASE-RELATED"/>
    <property type="match status" value="1"/>
</dbReference>
<dbReference type="InterPro" id="IPR036938">
    <property type="entry name" value="PAP2/HPO_sf"/>
</dbReference>
<dbReference type="AlphaFoldDB" id="A0A537K6H4"/>
<keyword evidence="1" id="KW-0575">Peroxidase</keyword>
<keyword evidence="1" id="KW-0560">Oxidoreductase</keyword>
<evidence type="ECO:0000313" key="1">
    <source>
        <dbReference type="EMBL" id="TMI91388.1"/>
    </source>
</evidence>
<dbReference type="EMBL" id="VBAK01000095">
    <property type="protein sequence ID" value="TMI91388.1"/>
    <property type="molecule type" value="Genomic_DNA"/>
</dbReference>